<evidence type="ECO:0000313" key="7">
    <source>
        <dbReference type="EMBL" id="NML44626.1"/>
    </source>
</evidence>
<dbReference type="Pfam" id="PF07730">
    <property type="entry name" value="HisKA_3"/>
    <property type="match status" value="1"/>
</dbReference>
<dbReference type="AlphaFoldDB" id="A0A848H0X4"/>
<feature type="transmembrane region" description="Helical" evidence="4">
    <location>
        <begin position="20"/>
        <end position="40"/>
    </location>
</feature>
<protein>
    <submittedName>
        <fullName evidence="7">Sensor histidine kinase</fullName>
    </submittedName>
</protein>
<dbReference type="SUPFAM" id="SSF55874">
    <property type="entry name" value="ATPase domain of HSP90 chaperone/DNA topoisomerase II/histidine kinase"/>
    <property type="match status" value="1"/>
</dbReference>
<dbReference type="PANTHER" id="PTHR24421">
    <property type="entry name" value="NITRATE/NITRITE SENSOR PROTEIN NARX-RELATED"/>
    <property type="match status" value="1"/>
</dbReference>
<keyword evidence="1" id="KW-0808">Transferase</keyword>
<gene>
    <name evidence="7" type="ORF">HHL11_12745</name>
</gene>
<dbReference type="InterPro" id="IPR036890">
    <property type="entry name" value="HATPase_C_sf"/>
</dbReference>
<dbReference type="PANTHER" id="PTHR24421:SF58">
    <property type="entry name" value="SIGNAL TRANSDUCTION HISTIDINE-PROTEIN KINASE_PHOSPHATASE UHPB"/>
    <property type="match status" value="1"/>
</dbReference>
<name>A0A848H0X4_9BURK</name>
<evidence type="ECO:0000259" key="6">
    <source>
        <dbReference type="Pfam" id="PF07730"/>
    </source>
</evidence>
<keyword evidence="4" id="KW-1133">Transmembrane helix</keyword>
<keyword evidence="3" id="KW-0902">Two-component regulatory system</keyword>
<dbReference type="Pfam" id="PF02518">
    <property type="entry name" value="HATPase_c"/>
    <property type="match status" value="1"/>
</dbReference>
<dbReference type="GO" id="GO:0046983">
    <property type="term" value="F:protein dimerization activity"/>
    <property type="evidence" value="ECO:0007669"/>
    <property type="project" value="InterPro"/>
</dbReference>
<feature type="domain" description="Signal transduction histidine kinase subgroup 3 dimerisation and phosphoacceptor" evidence="6">
    <location>
        <begin position="118"/>
        <end position="184"/>
    </location>
</feature>
<keyword evidence="8" id="KW-1185">Reference proteome</keyword>
<keyword evidence="4" id="KW-0812">Transmembrane</keyword>
<evidence type="ECO:0000313" key="8">
    <source>
        <dbReference type="Proteomes" id="UP000541185"/>
    </source>
</evidence>
<dbReference type="InterPro" id="IPR050482">
    <property type="entry name" value="Sensor_HK_TwoCompSys"/>
</dbReference>
<dbReference type="GO" id="GO:0016020">
    <property type="term" value="C:membrane"/>
    <property type="evidence" value="ECO:0007669"/>
    <property type="project" value="InterPro"/>
</dbReference>
<keyword evidence="4" id="KW-0472">Membrane</keyword>
<dbReference type="GO" id="GO:0000155">
    <property type="term" value="F:phosphorelay sensor kinase activity"/>
    <property type="evidence" value="ECO:0007669"/>
    <property type="project" value="InterPro"/>
</dbReference>
<keyword evidence="2 7" id="KW-0418">Kinase</keyword>
<proteinExistence type="predicted"/>
<feature type="transmembrane region" description="Helical" evidence="4">
    <location>
        <begin position="60"/>
        <end position="77"/>
    </location>
</feature>
<comment type="caution">
    <text evidence="7">The sequence shown here is derived from an EMBL/GenBank/DDBJ whole genome shotgun (WGS) entry which is preliminary data.</text>
</comment>
<evidence type="ECO:0000256" key="2">
    <source>
        <dbReference type="ARBA" id="ARBA00022777"/>
    </source>
</evidence>
<dbReference type="Proteomes" id="UP000541185">
    <property type="component" value="Unassembled WGS sequence"/>
</dbReference>
<dbReference type="EMBL" id="JABBFX010000001">
    <property type="protein sequence ID" value="NML44626.1"/>
    <property type="molecule type" value="Genomic_DNA"/>
</dbReference>
<dbReference type="CDD" id="cd16917">
    <property type="entry name" value="HATPase_UhpB-NarQ-NarX-like"/>
    <property type="match status" value="1"/>
</dbReference>
<evidence type="ECO:0000259" key="5">
    <source>
        <dbReference type="Pfam" id="PF02518"/>
    </source>
</evidence>
<organism evidence="7 8">
    <name type="scientific">Ramlibacter agri</name>
    <dbReference type="NCBI Taxonomy" id="2728837"/>
    <lineage>
        <taxon>Bacteria</taxon>
        <taxon>Pseudomonadati</taxon>
        <taxon>Pseudomonadota</taxon>
        <taxon>Betaproteobacteria</taxon>
        <taxon>Burkholderiales</taxon>
        <taxon>Comamonadaceae</taxon>
        <taxon>Ramlibacter</taxon>
    </lineage>
</organism>
<dbReference type="InterPro" id="IPR003594">
    <property type="entry name" value="HATPase_dom"/>
</dbReference>
<evidence type="ECO:0000256" key="4">
    <source>
        <dbReference type="SAM" id="Phobius"/>
    </source>
</evidence>
<sequence>MPAPPHAPAPASSLAEPSVLADLLVVTAVTALFFLVAVQVELSERIAGWTLRHEAWQVDELPMTLVVLSACLAWFGWRRLRERTREMQARLQVEDAMRLAVEKNRELARHLLRLQEDERQRIARELHDELAQQCVAIRVEAASIEDEALACELPVVAAGARTIRDAVDHLHGVVREMLTRLRPPMLDALGLEASLRTLASGWSQRHGIACSVRVDPSCEHLLDEVQVALFRVAQEALTNVASHAGATQAQLVLAPDGTGLLLTVDDDGRGLDGQAHHGGLGLVGMAERVAVLGGSLALASSPRGGLRVAARVPGLQKLQAEELPA</sequence>
<evidence type="ECO:0000256" key="1">
    <source>
        <dbReference type="ARBA" id="ARBA00022679"/>
    </source>
</evidence>
<dbReference type="Gene3D" id="1.20.5.1930">
    <property type="match status" value="1"/>
</dbReference>
<feature type="domain" description="Histidine kinase/HSP90-like ATPase" evidence="5">
    <location>
        <begin position="226"/>
        <end position="313"/>
    </location>
</feature>
<dbReference type="InterPro" id="IPR011712">
    <property type="entry name" value="Sig_transdc_His_kin_sub3_dim/P"/>
</dbReference>
<accession>A0A848H0X4</accession>
<dbReference type="Gene3D" id="3.30.565.10">
    <property type="entry name" value="Histidine kinase-like ATPase, C-terminal domain"/>
    <property type="match status" value="1"/>
</dbReference>
<reference evidence="7 8" key="1">
    <citation type="submission" date="2020-04" db="EMBL/GenBank/DDBJ databases">
        <title>Ramlibacter sp. G-1-2-2 isolated from soil.</title>
        <authorList>
            <person name="Dahal R.H."/>
        </authorList>
    </citation>
    <scope>NUCLEOTIDE SEQUENCE [LARGE SCALE GENOMIC DNA]</scope>
    <source>
        <strain evidence="7 8">G-1-2-2</strain>
    </source>
</reference>
<evidence type="ECO:0000256" key="3">
    <source>
        <dbReference type="ARBA" id="ARBA00023012"/>
    </source>
</evidence>